<organism evidence="2 3">
    <name type="scientific">Oryzias melastigma</name>
    <name type="common">Marine medaka</name>
    <dbReference type="NCBI Taxonomy" id="30732"/>
    <lineage>
        <taxon>Eukaryota</taxon>
        <taxon>Metazoa</taxon>
        <taxon>Chordata</taxon>
        <taxon>Craniata</taxon>
        <taxon>Vertebrata</taxon>
        <taxon>Euteleostomi</taxon>
        <taxon>Actinopterygii</taxon>
        <taxon>Neopterygii</taxon>
        <taxon>Teleostei</taxon>
        <taxon>Neoteleostei</taxon>
        <taxon>Acanthomorphata</taxon>
        <taxon>Ovalentaria</taxon>
        <taxon>Atherinomorphae</taxon>
        <taxon>Beloniformes</taxon>
        <taxon>Adrianichthyidae</taxon>
        <taxon>Oryziinae</taxon>
        <taxon>Oryzias</taxon>
    </lineage>
</organism>
<evidence type="ECO:0000256" key="1">
    <source>
        <dbReference type="SAM" id="MobiDB-lite"/>
    </source>
</evidence>
<name>A0A834C732_ORYME</name>
<dbReference type="Proteomes" id="UP000646548">
    <property type="component" value="Unassembled WGS sequence"/>
</dbReference>
<comment type="caution">
    <text evidence="2">The sequence shown here is derived from an EMBL/GenBank/DDBJ whole genome shotgun (WGS) entry which is preliminary data.</text>
</comment>
<protein>
    <submittedName>
        <fullName evidence="2">Uncharacterized protein</fullName>
    </submittedName>
</protein>
<gene>
    <name evidence="2" type="ORF">FQA47_006045</name>
</gene>
<reference evidence="2" key="1">
    <citation type="journal article" name="BMC Genomics">
        <title>Long-read sequencing and de novo genome assembly of marine medaka (Oryzias melastigma).</title>
        <authorList>
            <person name="Liang P."/>
            <person name="Saqib H.S.A."/>
            <person name="Ni X."/>
            <person name="Shen Y."/>
        </authorList>
    </citation>
    <scope>NUCLEOTIDE SEQUENCE</scope>
    <source>
        <strain evidence="2">Bigg-433</strain>
    </source>
</reference>
<dbReference type="EMBL" id="WKFB01000324">
    <property type="protein sequence ID" value="KAF6726583.1"/>
    <property type="molecule type" value="Genomic_DNA"/>
</dbReference>
<evidence type="ECO:0000313" key="3">
    <source>
        <dbReference type="Proteomes" id="UP000646548"/>
    </source>
</evidence>
<sequence>MDSSCLRDRRCFMASSASGERQFEHLRVHQKRERGISRKEAVQGRRKSGVCANRPHNYTLNMIPLLDKTTKKGNLGDVSPPNHLDAVVSFHLPFIVELSNIIINIEI</sequence>
<dbReference type="AlphaFoldDB" id="A0A834C732"/>
<proteinExistence type="predicted"/>
<evidence type="ECO:0000313" key="2">
    <source>
        <dbReference type="EMBL" id="KAF6726583.1"/>
    </source>
</evidence>
<feature type="compositionally biased region" description="Basic and acidic residues" evidence="1">
    <location>
        <begin position="23"/>
        <end position="43"/>
    </location>
</feature>
<feature type="region of interest" description="Disordered" evidence="1">
    <location>
        <begin position="23"/>
        <end position="48"/>
    </location>
</feature>
<accession>A0A834C732</accession>